<reference evidence="1 2" key="1">
    <citation type="journal article" date="2014" name="PLoS Genet.">
        <title>Analysis of the Phlebiopsis gigantea genome, transcriptome and secretome provides insight into its pioneer colonization strategies of wood.</title>
        <authorList>
            <person name="Hori C."/>
            <person name="Ishida T."/>
            <person name="Igarashi K."/>
            <person name="Samejima M."/>
            <person name="Suzuki H."/>
            <person name="Master E."/>
            <person name="Ferreira P."/>
            <person name="Ruiz-Duenas F.J."/>
            <person name="Held B."/>
            <person name="Canessa P."/>
            <person name="Larrondo L.F."/>
            <person name="Schmoll M."/>
            <person name="Druzhinina I.S."/>
            <person name="Kubicek C.P."/>
            <person name="Gaskell J.A."/>
            <person name="Kersten P."/>
            <person name="St John F."/>
            <person name="Glasner J."/>
            <person name="Sabat G."/>
            <person name="Splinter BonDurant S."/>
            <person name="Syed K."/>
            <person name="Yadav J."/>
            <person name="Mgbeahuruike A.C."/>
            <person name="Kovalchuk A."/>
            <person name="Asiegbu F.O."/>
            <person name="Lackner G."/>
            <person name="Hoffmeister D."/>
            <person name="Rencoret J."/>
            <person name="Gutierrez A."/>
            <person name="Sun H."/>
            <person name="Lindquist E."/>
            <person name="Barry K."/>
            <person name="Riley R."/>
            <person name="Grigoriev I.V."/>
            <person name="Henrissat B."/>
            <person name="Kues U."/>
            <person name="Berka R.M."/>
            <person name="Martinez A.T."/>
            <person name="Covert S.F."/>
            <person name="Blanchette R.A."/>
            <person name="Cullen D."/>
        </authorList>
    </citation>
    <scope>NUCLEOTIDE SEQUENCE [LARGE SCALE GENOMIC DNA]</scope>
    <source>
        <strain evidence="1 2">11061_1 CR5-6</strain>
    </source>
</reference>
<name>A0A0C3RWC7_PHLG1</name>
<evidence type="ECO:0000313" key="2">
    <source>
        <dbReference type="Proteomes" id="UP000053257"/>
    </source>
</evidence>
<gene>
    <name evidence="1" type="ORF">PHLGIDRAFT_483044</name>
</gene>
<dbReference type="EMBL" id="KN840532">
    <property type="protein sequence ID" value="KIP05826.1"/>
    <property type="molecule type" value="Genomic_DNA"/>
</dbReference>
<accession>A0A0C3RWC7</accession>
<sequence length="161" mass="17371">MAIFTVTLGQHEAFTALSPALPRAGVWHGRSHAGHSGLPSSGSSGSPQVLLHAVSYPVQRSRIFICCPSIIRVPLLPRRRCSQTATCSFTATTTVLADRDMIRSTHEHLLQAQLEIEHPGLQSVLASTADATFTHTIGDMRATGSIQKSNRPSHCKYAPMC</sequence>
<proteinExistence type="predicted"/>
<dbReference type="Proteomes" id="UP000053257">
    <property type="component" value="Unassembled WGS sequence"/>
</dbReference>
<protein>
    <submittedName>
        <fullName evidence="1">Uncharacterized protein</fullName>
    </submittedName>
</protein>
<dbReference type="HOGENOM" id="CLU_1644335_0_0_1"/>
<keyword evidence="2" id="KW-1185">Reference proteome</keyword>
<organism evidence="1 2">
    <name type="scientific">Phlebiopsis gigantea (strain 11061_1 CR5-6)</name>
    <name type="common">White-rot fungus</name>
    <name type="synonym">Peniophora gigantea</name>
    <dbReference type="NCBI Taxonomy" id="745531"/>
    <lineage>
        <taxon>Eukaryota</taxon>
        <taxon>Fungi</taxon>
        <taxon>Dikarya</taxon>
        <taxon>Basidiomycota</taxon>
        <taxon>Agaricomycotina</taxon>
        <taxon>Agaricomycetes</taxon>
        <taxon>Polyporales</taxon>
        <taxon>Phanerochaetaceae</taxon>
        <taxon>Phlebiopsis</taxon>
    </lineage>
</organism>
<dbReference type="AlphaFoldDB" id="A0A0C3RWC7"/>
<evidence type="ECO:0000313" key="1">
    <source>
        <dbReference type="EMBL" id="KIP05826.1"/>
    </source>
</evidence>